<gene>
    <name evidence="1" type="ordered locus">DP0213</name>
</gene>
<dbReference type="AlphaFoldDB" id="Q6ART3"/>
<dbReference type="Proteomes" id="UP000000602">
    <property type="component" value="Chromosome"/>
</dbReference>
<organism evidence="1 2">
    <name type="scientific">Desulfotalea psychrophila (strain LSv54 / DSM 12343)</name>
    <dbReference type="NCBI Taxonomy" id="177439"/>
    <lineage>
        <taxon>Bacteria</taxon>
        <taxon>Pseudomonadati</taxon>
        <taxon>Thermodesulfobacteriota</taxon>
        <taxon>Desulfobulbia</taxon>
        <taxon>Desulfobulbales</taxon>
        <taxon>Desulfocapsaceae</taxon>
        <taxon>Desulfotalea</taxon>
    </lineage>
</organism>
<dbReference type="HOGENOM" id="CLU_2368308_0_0_7"/>
<name>Q6ART3_DESPS</name>
<protein>
    <submittedName>
        <fullName evidence="1">Uncharacterized protein</fullName>
    </submittedName>
</protein>
<sequence length="95" mass="10770">MFLMEEEMGAWSGRTFLTFAGVYCLLPRCFRCFACGKRFSLIGNPVEFRNGPAAVTGDNFCIMSLNVCLGRRRRRMIQKSEDLPATSFGMLRGQE</sequence>
<proteinExistence type="predicted"/>
<dbReference type="STRING" id="177439.DP0213"/>
<evidence type="ECO:0000313" key="2">
    <source>
        <dbReference type="Proteomes" id="UP000000602"/>
    </source>
</evidence>
<accession>Q6ART3</accession>
<dbReference type="EMBL" id="CR522870">
    <property type="protein sequence ID" value="CAG34942.1"/>
    <property type="molecule type" value="Genomic_DNA"/>
</dbReference>
<reference evidence="2" key="1">
    <citation type="journal article" date="2004" name="Environ. Microbiol.">
        <title>The genome of Desulfotalea psychrophila, a sulfate-reducing bacterium from permanently cold Arctic sediments.</title>
        <authorList>
            <person name="Rabus R."/>
            <person name="Ruepp A."/>
            <person name="Frickey T."/>
            <person name="Rattei T."/>
            <person name="Fartmann B."/>
            <person name="Stark M."/>
            <person name="Bauer M."/>
            <person name="Zibat A."/>
            <person name="Lombardot T."/>
            <person name="Becker I."/>
            <person name="Amann J."/>
            <person name="Gellner K."/>
            <person name="Teeling H."/>
            <person name="Leuschner W.D."/>
            <person name="Gloeckner F.-O."/>
            <person name="Lupas A.N."/>
            <person name="Amann R."/>
            <person name="Klenk H.-P."/>
        </authorList>
    </citation>
    <scope>NUCLEOTIDE SEQUENCE [LARGE SCALE GENOMIC DNA]</scope>
    <source>
        <strain evidence="2">DSM 12343 / LSv54</strain>
    </source>
</reference>
<dbReference type="KEGG" id="dps:DP0213"/>
<keyword evidence="2" id="KW-1185">Reference proteome</keyword>
<evidence type="ECO:0000313" key="1">
    <source>
        <dbReference type="EMBL" id="CAG34942.1"/>
    </source>
</evidence>